<dbReference type="PROSITE" id="PS50862">
    <property type="entry name" value="AA_TRNA_LIGASE_II"/>
    <property type="match status" value="1"/>
</dbReference>
<evidence type="ECO:0000256" key="1">
    <source>
        <dbReference type="ARBA" id="ARBA00012829"/>
    </source>
</evidence>
<dbReference type="AlphaFoldDB" id="A0A014MI68"/>
<dbReference type="EMBL" id="JFAD01000014">
    <property type="protein sequence ID" value="EXU61205.1"/>
    <property type="molecule type" value="Genomic_DNA"/>
</dbReference>
<evidence type="ECO:0000256" key="5">
    <source>
        <dbReference type="ARBA" id="ARBA00022840"/>
    </source>
</evidence>
<dbReference type="NCBIfam" id="TIGR00389">
    <property type="entry name" value="glyS_dimeric"/>
    <property type="match status" value="1"/>
</dbReference>
<protein>
    <recommendedName>
        <fullName evidence="1">glycine--tRNA ligase</fullName>
        <ecNumber evidence="1">6.1.1.14</ecNumber>
    </recommendedName>
</protein>
<dbReference type="InterPro" id="IPR045864">
    <property type="entry name" value="aa-tRNA-synth_II/BPL/LPL"/>
</dbReference>
<dbReference type="Gene3D" id="3.30.40.230">
    <property type="match status" value="1"/>
</dbReference>
<dbReference type="PRINTS" id="PR01043">
    <property type="entry name" value="TRNASYNTHGLY"/>
</dbReference>
<dbReference type="SUPFAM" id="SSF55681">
    <property type="entry name" value="Class II aaRS and biotin synthetases"/>
    <property type="match status" value="1"/>
</dbReference>
<dbReference type="InterPro" id="IPR002315">
    <property type="entry name" value="tRNA-synt_gly"/>
</dbReference>
<evidence type="ECO:0000256" key="2">
    <source>
        <dbReference type="ARBA" id="ARBA00022490"/>
    </source>
</evidence>
<dbReference type="eggNOG" id="COG0423">
    <property type="taxonomic scope" value="Bacteria"/>
</dbReference>
<accession>A0A014MI68</accession>
<reference evidence="9 10" key="1">
    <citation type="submission" date="2014-03" db="EMBL/GenBank/DDBJ databases">
        <title>Genome sequence of Mycoplasma ovipneumoniae strain 14811.</title>
        <authorList>
            <person name="Sirand-Pugnet P."/>
            <person name="Breton M."/>
            <person name="Dordet-Frisoni E."/>
            <person name="Baranowski E."/>
            <person name="Barre A."/>
            <person name="Couture C."/>
            <person name="Dupuy V."/>
            <person name="Gaurivaud P."/>
            <person name="Jacob D."/>
            <person name="Lemaitre C."/>
            <person name="Manso-Silvan L."/>
            <person name="Nikolski M."/>
            <person name="Nouvel L.-X."/>
            <person name="Poumarat F."/>
            <person name="Tardy F."/>
            <person name="Thebault P."/>
            <person name="Theil S."/>
            <person name="Citti C."/>
            <person name="Thiaucourt F."/>
            <person name="Blanchard A."/>
        </authorList>
    </citation>
    <scope>NUCLEOTIDE SEQUENCE [LARGE SCALE GENOMIC DNA]</scope>
    <source>
        <strain evidence="9 10">14811</strain>
    </source>
</reference>
<dbReference type="RefSeq" id="WP_044284094.1">
    <property type="nucleotide sequence ID" value="NZ_JFAD01000014.1"/>
</dbReference>
<evidence type="ECO:0000256" key="4">
    <source>
        <dbReference type="ARBA" id="ARBA00022741"/>
    </source>
</evidence>
<dbReference type="PANTHER" id="PTHR10745:SF8">
    <property type="entry name" value="DNA POLYMERASE SUBUNIT GAMMA-2, MITOCHONDRIAL"/>
    <property type="match status" value="1"/>
</dbReference>
<evidence type="ECO:0000313" key="9">
    <source>
        <dbReference type="EMBL" id="EXU61205.1"/>
    </source>
</evidence>
<dbReference type="NCBIfam" id="NF003211">
    <property type="entry name" value="PRK04173.1"/>
    <property type="match status" value="1"/>
</dbReference>
<dbReference type="GO" id="GO:0005737">
    <property type="term" value="C:cytoplasm"/>
    <property type="evidence" value="ECO:0007669"/>
    <property type="project" value="InterPro"/>
</dbReference>
<keyword evidence="6" id="KW-0648">Protein biosynthesis</keyword>
<dbReference type="SUPFAM" id="SSF52954">
    <property type="entry name" value="Class II aaRS ABD-related"/>
    <property type="match status" value="1"/>
</dbReference>
<gene>
    <name evidence="9" type="primary">glyS</name>
    <name evidence="9" type="ORF">MOVI_2480</name>
</gene>
<proteinExistence type="predicted"/>
<dbReference type="GO" id="GO:0006426">
    <property type="term" value="P:glycyl-tRNA aminoacylation"/>
    <property type="evidence" value="ECO:0007669"/>
    <property type="project" value="InterPro"/>
</dbReference>
<dbReference type="PATRIC" id="fig|1188239.3.peg.612"/>
<dbReference type="InterPro" id="IPR036621">
    <property type="entry name" value="Anticodon-bd_dom_sf"/>
</dbReference>
<organism evidence="9 10">
    <name type="scientific">Mesomycoplasma ovipneumoniae 14811</name>
    <dbReference type="NCBI Taxonomy" id="1188239"/>
    <lineage>
        <taxon>Bacteria</taxon>
        <taxon>Bacillati</taxon>
        <taxon>Mycoplasmatota</taxon>
        <taxon>Mycoplasmoidales</taxon>
        <taxon>Metamycoplasmataceae</taxon>
        <taxon>Mesomycoplasma</taxon>
    </lineage>
</organism>
<keyword evidence="5" id="KW-0067">ATP-binding</keyword>
<evidence type="ECO:0000256" key="3">
    <source>
        <dbReference type="ARBA" id="ARBA00022598"/>
    </source>
</evidence>
<evidence type="ECO:0000256" key="6">
    <source>
        <dbReference type="ARBA" id="ARBA00022917"/>
    </source>
</evidence>
<dbReference type="Gene3D" id="3.30.930.10">
    <property type="entry name" value="Bira Bifunctional Protein, Domain 2"/>
    <property type="match status" value="1"/>
</dbReference>
<dbReference type="InterPro" id="IPR002314">
    <property type="entry name" value="aa-tRNA-synt_IIb"/>
</dbReference>
<dbReference type="EC" id="6.1.1.14" evidence="1"/>
<dbReference type="Pfam" id="PF03129">
    <property type="entry name" value="HGTP_anticodon"/>
    <property type="match status" value="1"/>
</dbReference>
<sequence>MAKFENYQFFINYLKNLGFIFPSSQIYGGLANSYDYGHLGVLLAKNIENFWADFFINKDLNAFFIDTKILLNPKVWQASGHLENFSDLLVENKINKKRYRVDHLFEDIFPNLIFEKLNQQEIQQYLAKIENYDGSKTDWSIPKNFNLLFQTEQGVVENEKTTLYLRPETAQGIFINFKLLLRFTKNTLPLRIAQVGKSFRNEISPGNFIFRTREFTQLEQEIFVRPEQADEIFHSEIEKVRLFLIKLGFSPDSIRISNHQPEKLAHYAKATTDFEYFFNFGWGELIGISNRGNFDLKNHMAKSGENLEFVDSTNGQKILPYIIEPSIGLDRLMLAILEQNFVHDIEKDRYFLKFPFILSPYKVAVLPLLKKFSPQAEEIWKMLVSHGIAATFSNTGTIGKRYYYQDSIGTFFCITVDEEGIQNQSVTIRFRDTCEQKRIKITEIIQFIEENSSNE</sequence>
<keyword evidence="4" id="KW-0547">Nucleotide-binding</keyword>
<evidence type="ECO:0000313" key="10">
    <source>
        <dbReference type="Proteomes" id="UP000020977"/>
    </source>
</evidence>
<dbReference type="GO" id="GO:0005524">
    <property type="term" value="F:ATP binding"/>
    <property type="evidence" value="ECO:0007669"/>
    <property type="project" value="UniProtKB-KW"/>
</dbReference>
<keyword evidence="7 9" id="KW-0030">Aminoacyl-tRNA synthetase</keyword>
<dbReference type="InterPro" id="IPR004154">
    <property type="entry name" value="Anticodon-bd"/>
</dbReference>
<dbReference type="PANTHER" id="PTHR10745">
    <property type="entry name" value="GLYCYL-TRNA SYNTHETASE/DNA POLYMERASE SUBUNIT GAMMA-2"/>
    <property type="match status" value="1"/>
</dbReference>
<dbReference type="InterPro" id="IPR027031">
    <property type="entry name" value="Gly-tRNA_synthase/POLG2"/>
</dbReference>
<dbReference type="Gene3D" id="3.40.50.800">
    <property type="entry name" value="Anticodon-binding domain"/>
    <property type="match status" value="1"/>
</dbReference>
<dbReference type="GO" id="GO:0004820">
    <property type="term" value="F:glycine-tRNA ligase activity"/>
    <property type="evidence" value="ECO:0007669"/>
    <property type="project" value="UniProtKB-EC"/>
</dbReference>
<comment type="caution">
    <text evidence="9">The sequence shown here is derived from an EMBL/GenBank/DDBJ whole genome shotgun (WGS) entry which is preliminary data.</text>
</comment>
<feature type="domain" description="Aminoacyl-transfer RNA synthetases class-II family profile" evidence="8">
    <location>
        <begin position="148"/>
        <end position="367"/>
    </location>
</feature>
<dbReference type="Proteomes" id="UP000020977">
    <property type="component" value="Unassembled WGS sequence"/>
</dbReference>
<dbReference type="InterPro" id="IPR006195">
    <property type="entry name" value="aa-tRNA-synth_II"/>
</dbReference>
<evidence type="ECO:0000259" key="8">
    <source>
        <dbReference type="PROSITE" id="PS50862"/>
    </source>
</evidence>
<keyword evidence="3 9" id="KW-0436">Ligase</keyword>
<evidence type="ECO:0000256" key="7">
    <source>
        <dbReference type="ARBA" id="ARBA00023146"/>
    </source>
</evidence>
<name>A0A014MI68_9BACT</name>
<dbReference type="STRING" id="1188239.MOVI_2480"/>
<keyword evidence="2" id="KW-0963">Cytoplasm</keyword>
<dbReference type="Pfam" id="PF00587">
    <property type="entry name" value="tRNA-synt_2b"/>
    <property type="match status" value="1"/>
</dbReference>